<dbReference type="InterPro" id="IPR050111">
    <property type="entry name" value="C-type_lectin/snaclec_domain"/>
</dbReference>
<dbReference type="CDD" id="cd00229">
    <property type="entry name" value="SGNH_hydrolase"/>
    <property type="match status" value="1"/>
</dbReference>
<dbReference type="SUPFAM" id="SSF52266">
    <property type="entry name" value="SGNH hydrolase"/>
    <property type="match status" value="1"/>
</dbReference>
<evidence type="ECO:0000313" key="4">
    <source>
        <dbReference type="EMBL" id="VDI32619.1"/>
    </source>
</evidence>
<dbReference type="InterPro" id="IPR001304">
    <property type="entry name" value="C-type_lectin-like"/>
</dbReference>
<dbReference type="PROSITE" id="PS00615">
    <property type="entry name" value="C_TYPE_LECTIN_1"/>
    <property type="match status" value="1"/>
</dbReference>
<dbReference type="InterPro" id="IPR036514">
    <property type="entry name" value="SGNH_hydro_sf"/>
</dbReference>
<reference evidence="4" key="1">
    <citation type="submission" date="2018-11" db="EMBL/GenBank/DDBJ databases">
        <authorList>
            <person name="Alioto T."/>
            <person name="Alioto T."/>
        </authorList>
    </citation>
    <scope>NUCLEOTIDE SEQUENCE</scope>
</reference>
<dbReference type="PROSITE" id="PS50041">
    <property type="entry name" value="C_TYPE_LECTIN_2"/>
    <property type="match status" value="2"/>
</dbReference>
<keyword evidence="1" id="KW-1015">Disulfide bond</keyword>
<evidence type="ECO:0000256" key="1">
    <source>
        <dbReference type="ARBA" id="ARBA00023157"/>
    </source>
</evidence>
<dbReference type="InterPro" id="IPR016187">
    <property type="entry name" value="CTDL_fold"/>
</dbReference>
<evidence type="ECO:0000313" key="5">
    <source>
        <dbReference type="Proteomes" id="UP000596742"/>
    </source>
</evidence>
<evidence type="ECO:0000259" key="3">
    <source>
        <dbReference type="PROSITE" id="PS50041"/>
    </source>
</evidence>
<accession>A0A8B6EBR2</accession>
<dbReference type="OrthoDB" id="418245at2759"/>
<protein>
    <recommendedName>
        <fullName evidence="3">C-type lectin domain-containing protein</fullName>
    </recommendedName>
</protein>
<keyword evidence="5" id="KW-1185">Reference proteome</keyword>
<comment type="caution">
    <text evidence="4">The sequence shown here is derived from an EMBL/GenBank/DDBJ whole genome shotgun (WGS) entry which is preliminary data.</text>
</comment>
<dbReference type="AlphaFoldDB" id="A0A8B6EBR2"/>
<feature type="region of interest" description="Disordered" evidence="2">
    <location>
        <begin position="434"/>
        <end position="468"/>
    </location>
</feature>
<dbReference type="SUPFAM" id="SSF56436">
    <property type="entry name" value="C-type lectin-like"/>
    <property type="match status" value="1"/>
</dbReference>
<dbReference type="Proteomes" id="UP000596742">
    <property type="component" value="Unassembled WGS sequence"/>
</dbReference>
<dbReference type="Gene3D" id="3.10.100.10">
    <property type="entry name" value="Mannose-Binding Protein A, subunit A"/>
    <property type="match status" value="2"/>
</dbReference>
<dbReference type="InterPro" id="IPR016186">
    <property type="entry name" value="C-type_lectin-like/link_sf"/>
</dbReference>
<dbReference type="PANTHER" id="PTHR22803">
    <property type="entry name" value="MANNOSE, PHOSPHOLIPASE, LECTIN RECEPTOR RELATED"/>
    <property type="match status" value="1"/>
</dbReference>
<gene>
    <name evidence="4" type="ORF">MGAL_10B080295</name>
</gene>
<dbReference type="SMART" id="SM00034">
    <property type="entry name" value="CLECT"/>
    <property type="match status" value="1"/>
</dbReference>
<dbReference type="Gene3D" id="3.40.50.1110">
    <property type="entry name" value="SGNH hydrolase"/>
    <property type="match status" value="1"/>
</dbReference>
<dbReference type="Pfam" id="PF00059">
    <property type="entry name" value="Lectin_C"/>
    <property type="match status" value="2"/>
</dbReference>
<name>A0A8B6EBR2_MYTGA</name>
<proteinExistence type="predicted"/>
<feature type="domain" description="C-type lectin" evidence="3">
    <location>
        <begin position="355"/>
        <end position="416"/>
    </location>
</feature>
<feature type="domain" description="C-type lectin" evidence="3">
    <location>
        <begin position="118"/>
        <end position="179"/>
    </location>
</feature>
<dbReference type="InterPro" id="IPR018378">
    <property type="entry name" value="C-type_lectin_CS"/>
</dbReference>
<sequence>MIMLRRNLIVDCSLLLFYLIISFCFAQQNIRKRNFVIIQGRRILPSKTTIMTKIASSGMACVALCSTQEICCYASHDSNTKQCNLDISCSPQSEPLPGAIMLRSRSVSLSCQTGWHKFENNCYYFSNVLKNWTDSEVTCKENGGMLAEVKSSSENDFLKTKIGESEFWIGGTDIQNKGKDIQKVGTDIQNEGTDIQKELTNIQKEGTDIQKEGTDIIQKEGTDIIQKEGTDIIQTEGTDIQKEGTDIIQKEGTDIQKEGTDIIQKEGTDRGTDITDIQTEGTDIQKEGTDIIQKEGTDIQNEGTDIQKELTNIQKELTDIQKEGTDIIQKELTDIQKEGTDIQKEGTDIIQKEGTDIQNGGIWVWSSSETNVTFVDWSPNQPNNYGGVEHCLEFSSGKSRQWNDEECSDLNRFICEKRCHCNCQFSFKYRMPRRRRPANNQAAPARNLRRRGPQLNENEQPPQRRRRNDPHVEVVQDLNMPNPVQPNLDNDIQVAAPVPQPIAMRDIWIIGSSIIKRASDHTENRPTGTNLGFDKKGYNIIWLGLSGMKWFNVDRTIDATFSWRGVPSILIIHCGGNDLVNCCNGELLFHMRSTFHFLKCTMPNTLIIWSFILPRLSWRGALNNDKIEKSRRRINRGVRSYISKIGCKTIKHLDFEDKHQALFDADGVHLSFLGNDIFINTIQTAIDLFIDNSSRTLYPDEL</sequence>
<dbReference type="CDD" id="cd00037">
    <property type="entry name" value="CLECT"/>
    <property type="match status" value="1"/>
</dbReference>
<organism evidence="4 5">
    <name type="scientific">Mytilus galloprovincialis</name>
    <name type="common">Mediterranean mussel</name>
    <dbReference type="NCBI Taxonomy" id="29158"/>
    <lineage>
        <taxon>Eukaryota</taxon>
        <taxon>Metazoa</taxon>
        <taxon>Spiralia</taxon>
        <taxon>Lophotrochozoa</taxon>
        <taxon>Mollusca</taxon>
        <taxon>Bivalvia</taxon>
        <taxon>Autobranchia</taxon>
        <taxon>Pteriomorphia</taxon>
        <taxon>Mytilida</taxon>
        <taxon>Mytiloidea</taxon>
        <taxon>Mytilidae</taxon>
        <taxon>Mytilinae</taxon>
        <taxon>Mytilus</taxon>
    </lineage>
</organism>
<dbReference type="EMBL" id="UYJE01004934">
    <property type="protein sequence ID" value="VDI32619.1"/>
    <property type="molecule type" value="Genomic_DNA"/>
</dbReference>
<evidence type="ECO:0000256" key="2">
    <source>
        <dbReference type="SAM" id="MobiDB-lite"/>
    </source>
</evidence>